<keyword evidence="3" id="KW-0479">Metal-binding</keyword>
<feature type="domain" description="NADH-ubiquinone oxidoreductase 51kDa subunit iron-sulphur binding" evidence="6">
    <location>
        <begin position="272"/>
        <end position="316"/>
    </location>
</feature>
<dbReference type="SUPFAM" id="SSF142984">
    <property type="entry name" value="Nqo1 middle domain-like"/>
    <property type="match status" value="1"/>
</dbReference>
<keyword evidence="2" id="KW-0004">4Fe-4S</keyword>
<protein>
    <submittedName>
        <fullName evidence="7">NADH-quinone oxidoreductase subunit F</fullName>
    </submittedName>
</protein>
<evidence type="ECO:0000256" key="4">
    <source>
        <dbReference type="ARBA" id="ARBA00023004"/>
    </source>
</evidence>
<dbReference type="Pfam" id="PF01512">
    <property type="entry name" value="Complex1_51K"/>
    <property type="match status" value="1"/>
</dbReference>
<reference evidence="7 8" key="1">
    <citation type="submission" date="2018-10" db="EMBL/GenBank/DDBJ databases">
        <title>Marmoricola sp. 4Q3S-7 whole genome shotgun sequence.</title>
        <authorList>
            <person name="Li F."/>
        </authorList>
    </citation>
    <scope>NUCLEOTIDE SEQUENCE [LARGE SCALE GENOMIC DNA]</scope>
    <source>
        <strain evidence="7 8">4Q3S-7</strain>
    </source>
</reference>
<comment type="similarity">
    <text evidence="1">Belongs to the complex I 51 kDa subunit family.</text>
</comment>
<dbReference type="PANTHER" id="PTHR43578:SF3">
    <property type="entry name" value="NADH-QUINONE OXIDOREDUCTASE SUBUNIT F"/>
    <property type="match status" value="1"/>
</dbReference>
<dbReference type="PANTHER" id="PTHR43578">
    <property type="entry name" value="NADH-QUINONE OXIDOREDUCTASE SUBUNIT F"/>
    <property type="match status" value="1"/>
</dbReference>
<dbReference type="GO" id="GO:0046872">
    <property type="term" value="F:metal ion binding"/>
    <property type="evidence" value="ECO:0007669"/>
    <property type="project" value="UniProtKB-KW"/>
</dbReference>
<dbReference type="Gene3D" id="3.10.20.600">
    <property type="match status" value="1"/>
</dbReference>
<evidence type="ECO:0000313" key="7">
    <source>
        <dbReference type="EMBL" id="RLV50665.1"/>
    </source>
</evidence>
<accession>A0A3L8P5Y7</accession>
<evidence type="ECO:0000259" key="6">
    <source>
        <dbReference type="SMART" id="SM00928"/>
    </source>
</evidence>
<gene>
    <name evidence="7" type="ORF">D9V37_01455</name>
</gene>
<dbReference type="OrthoDB" id="9805533at2"/>
<evidence type="ECO:0000256" key="3">
    <source>
        <dbReference type="ARBA" id="ARBA00022723"/>
    </source>
</evidence>
<dbReference type="SUPFAM" id="SSF140490">
    <property type="entry name" value="Nqo1C-terminal domain-like"/>
    <property type="match status" value="1"/>
</dbReference>
<keyword evidence="8" id="KW-1185">Reference proteome</keyword>
<organism evidence="7 8">
    <name type="scientific">Nocardioides mangrovicus</name>
    <dbReference type="NCBI Taxonomy" id="2478913"/>
    <lineage>
        <taxon>Bacteria</taxon>
        <taxon>Bacillati</taxon>
        <taxon>Actinomycetota</taxon>
        <taxon>Actinomycetes</taxon>
        <taxon>Propionibacteriales</taxon>
        <taxon>Nocardioidaceae</taxon>
        <taxon>Nocardioides</taxon>
    </lineage>
</organism>
<dbReference type="InterPro" id="IPR037225">
    <property type="entry name" value="Nuo51_FMN-bd_sf"/>
</dbReference>
<name>A0A3L8P5Y7_9ACTN</name>
<keyword evidence="4" id="KW-0408">Iron</keyword>
<evidence type="ECO:0000256" key="1">
    <source>
        <dbReference type="ARBA" id="ARBA00007523"/>
    </source>
</evidence>
<comment type="caution">
    <text evidence="7">The sequence shown here is derived from an EMBL/GenBank/DDBJ whole genome shotgun (WGS) entry which is preliminary data.</text>
</comment>
<dbReference type="EMBL" id="RDBE01000001">
    <property type="protein sequence ID" value="RLV50665.1"/>
    <property type="molecule type" value="Genomic_DNA"/>
</dbReference>
<dbReference type="GO" id="GO:0051539">
    <property type="term" value="F:4 iron, 4 sulfur cluster binding"/>
    <property type="evidence" value="ECO:0007669"/>
    <property type="project" value="UniProtKB-KW"/>
</dbReference>
<dbReference type="InterPro" id="IPR037207">
    <property type="entry name" value="Nuop51_4Fe4S-bd_sf"/>
</dbReference>
<dbReference type="InterPro" id="IPR019575">
    <property type="entry name" value="Nuop51_4Fe4S-bd"/>
</dbReference>
<dbReference type="Gene3D" id="1.20.1440.230">
    <property type="entry name" value="NADH-ubiquinone oxidoreductase 51kDa subunit, iron-sulphur binding domain"/>
    <property type="match status" value="1"/>
</dbReference>
<evidence type="ECO:0000256" key="5">
    <source>
        <dbReference type="ARBA" id="ARBA00023014"/>
    </source>
</evidence>
<dbReference type="Pfam" id="PF10589">
    <property type="entry name" value="NADH_4Fe-4S"/>
    <property type="match status" value="1"/>
</dbReference>
<dbReference type="InterPro" id="IPR011538">
    <property type="entry name" value="Nuo51_FMN-bd"/>
</dbReference>
<proteinExistence type="inferred from homology"/>
<sequence length="365" mass="38170">MTITPVATARLLGGTPPDPLPRISLDEVVDLAARSGLTGRGGAGFPTERKLAAVAASRARPVVVGNAMEGEPLSRKDALLLRTSPGLVLDGLELLGGALRVKRTVLAVGHHIDPSAVQVAAAQRPVEVRRVEGGFAAGQESALVNRLAGRPGLPSDPRRPVWQHGLDGRPTLVLNAETLARLALLARYGDAVVPGTRLVSVSGSSADVLARPGVHEVAEGSTLGEVLEAAGVATMRVRAVLAGGYHGTWRTRPDDRLDVGIVHVLDRRDCPLRASADIASYLARESLGQCGPCLNGLPRMAHALDRLARREADPTLSADVERMQALVIGRGACGHPDGTARFVASTMQVFAGHVTEHQAGRCHAA</sequence>
<dbReference type="Gene3D" id="3.40.50.11540">
    <property type="entry name" value="NADH-ubiquinone oxidoreductase 51kDa subunit"/>
    <property type="match status" value="1"/>
</dbReference>
<evidence type="ECO:0000313" key="8">
    <source>
        <dbReference type="Proteomes" id="UP000281708"/>
    </source>
</evidence>
<dbReference type="AlphaFoldDB" id="A0A3L8P5Y7"/>
<evidence type="ECO:0000256" key="2">
    <source>
        <dbReference type="ARBA" id="ARBA00022485"/>
    </source>
</evidence>
<keyword evidence="5" id="KW-0411">Iron-sulfur</keyword>
<dbReference type="Proteomes" id="UP000281708">
    <property type="component" value="Unassembled WGS sequence"/>
</dbReference>
<dbReference type="SMART" id="SM00928">
    <property type="entry name" value="NADH_4Fe-4S"/>
    <property type="match status" value="1"/>
</dbReference>
<dbReference type="SUPFAM" id="SSF142019">
    <property type="entry name" value="Nqo1 FMN-binding domain-like"/>
    <property type="match status" value="1"/>
</dbReference>
<dbReference type="RefSeq" id="WP_121804345.1">
    <property type="nucleotide sequence ID" value="NZ_RDBE01000001.1"/>
</dbReference>